<protein>
    <submittedName>
        <fullName evidence="5">Type II/IV secretion system protein</fullName>
    </submittedName>
</protein>
<dbReference type="EMBL" id="VUYU01000006">
    <property type="protein sequence ID" value="NHZ34136.1"/>
    <property type="molecule type" value="Genomic_DNA"/>
</dbReference>
<keyword evidence="2" id="KW-0547">Nucleotide-binding</keyword>
<evidence type="ECO:0000313" key="5">
    <source>
        <dbReference type="EMBL" id="NHZ34136.1"/>
    </source>
</evidence>
<dbReference type="Gene3D" id="3.40.50.300">
    <property type="entry name" value="P-loop containing nucleotide triphosphate hydrolases"/>
    <property type="match status" value="1"/>
</dbReference>
<name>A0ABX0LH35_9BURK</name>
<dbReference type="CDD" id="cd01129">
    <property type="entry name" value="PulE-GspE-like"/>
    <property type="match status" value="1"/>
</dbReference>
<dbReference type="Proteomes" id="UP000785613">
    <property type="component" value="Unassembled WGS sequence"/>
</dbReference>
<keyword evidence="6" id="KW-1185">Reference proteome</keyword>
<dbReference type="PROSITE" id="PS00662">
    <property type="entry name" value="T2SP_E"/>
    <property type="match status" value="1"/>
</dbReference>
<evidence type="ECO:0000259" key="4">
    <source>
        <dbReference type="PROSITE" id="PS00662"/>
    </source>
</evidence>
<organism evidence="5 6">
    <name type="scientific">Massilia rubra</name>
    <dbReference type="NCBI Taxonomy" id="2607910"/>
    <lineage>
        <taxon>Bacteria</taxon>
        <taxon>Pseudomonadati</taxon>
        <taxon>Pseudomonadota</taxon>
        <taxon>Betaproteobacteria</taxon>
        <taxon>Burkholderiales</taxon>
        <taxon>Oxalobacteraceae</taxon>
        <taxon>Telluria group</taxon>
        <taxon>Massilia</taxon>
    </lineage>
</organism>
<sequence>MNPVEMAPMMASLRAAQCNARQSGRAFFAELEALTRSEPRLLLAQAADVFRLPAIDMAAMLACTPLFERLPLARAQQRQCVLLQGADGLWAVLCDPYAQDLQVWVETLAGAPVRWRLALPADLHAYLSKQEESVRSVDSLVMGEAGEVGVGDPARLMESLSYASLGDAGSPAVKLVNSTLYDALKSGVSDIHFESTPGGMLTKYRIDGVLDQAAQVAGSALAEQAISRIKVLAELDIAERRVPQDGSFRVEAQGREIDLRVSIMPSVHGEDAVIRILDKQSMISAHGTLTLDSSGFAPDHLATMRRLVSEPYGMVLVTGPTGSGKTTTLYGAITEINSGHEKIITIEDPVEYQLPGILQIPVNDKKGLSFARGLRSILRHDPDIIMVGEIRDKETGEIAVQSALTGHLVLSTVHANNVFDVFGRFAHMGIDPYSFVSALNGVIAQRLVRLSCRQCSAPYTPHDEELVRSGLTRAAVSHYNFLRGVGCGECRGTGYKGRRAVAEILILDDALAELVIERRPLRQIKELARAAGMRSLFDDALALVATGETTLEEVKRVTLAG</sequence>
<accession>A0ABX0LH35</accession>
<evidence type="ECO:0000256" key="3">
    <source>
        <dbReference type="ARBA" id="ARBA00022840"/>
    </source>
</evidence>
<evidence type="ECO:0000313" key="6">
    <source>
        <dbReference type="Proteomes" id="UP000785613"/>
    </source>
</evidence>
<dbReference type="Pfam" id="PF00437">
    <property type="entry name" value="T2SSE"/>
    <property type="match status" value="1"/>
</dbReference>
<dbReference type="SUPFAM" id="SSF52540">
    <property type="entry name" value="P-loop containing nucleoside triphosphate hydrolases"/>
    <property type="match status" value="1"/>
</dbReference>
<dbReference type="InterPro" id="IPR001482">
    <property type="entry name" value="T2SS/T4SS_dom"/>
</dbReference>
<dbReference type="InterPro" id="IPR027417">
    <property type="entry name" value="P-loop_NTPase"/>
</dbReference>
<evidence type="ECO:0000256" key="2">
    <source>
        <dbReference type="ARBA" id="ARBA00022741"/>
    </source>
</evidence>
<feature type="domain" description="Bacterial type II secretion system protein E" evidence="4">
    <location>
        <begin position="378"/>
        <end position="392"/>
    </location>
</feature>
<keyword evidence="3" id="KW-0067">ATP-binding</keyword>
<evidence type="ECO:0000256" key="1">
    <source>
        <dbReference type="ARBA" id="ARBA00006611"/>
    </source>
</evidence>
<dbReference type="RefSeq" id="WP_167224380.1">
    <property type="nucleotide sequence ID" value="NZ_VUYU01000006.1"/>
</dbReference>
<dbReference type="Gene3D" id="3.30.450.90">
    <property type="match status" value="1"/>
</dbReference>
<dbReference type="SUPFAM" id="SSF160246">
    <property type="entry name" value="EspE N-terminal domain-like"/>
    <property type="match status" value="1"/>
</dbReference>
<dbReference type="InterPro" id="IPR037257">
    <property type="entry name" value="T2SS_E_N_sf"/>
</dbReference>
<dbReference type="PANTHER" id="PTHR30258">
    <property type="entry name" value="TYPE II SECRETION SYSTEM PROTEIN GSPE-RELATED"/>
    <property type="match status" value="1"/>
</dbReference>
<reference evidence="5 6" key="1">
    <citation type="submission" date="2019-09" db="EMBL/GenBank/DDBJ databases">
        <title>Taxonomy of Antarctic Massilia spp.: description of Massilia rubra sp. nov., Massilia aquatica sp. nov., Massilia mucilaginosa sp. nov., Massilia frigida sp. nov. isolated from streams, lakes and regoliths.</title>
        <authorList>
            <person name="Holochova P."/>
            <person name="Sedlacek I."/>
            <person name="Kralova S."/>
            <person name="Maslanova I."/>
            <person name="Busse H.-J."/>
            <person name="Stankova E."/>
            <person name="Vrbovska V."/>
            <person name="Kovarovic V."/>
            <person name="Bartak M."/>
            <person name="Svec P."/>
            <person name="Pantucek R."/>
        </authorList>
    </citation>
    <scope>NUCLEOTIDE SEQUENCE [LARGE SCALE GENOMIC DNA]</scope>
    <source>
        <strain evidence="5 6">CCM 8692</strain>
    </source>
</reference>
<gene>
    <name evidence="5" type="ORF">F0185_11125</name>
</gene>
<comment type="similarity">
    <text evidence="1">Belongs to the GSP E family.</text>
</comment>
<proteinExistence type="inferred from homology"/>
<comment type="caution">
    <text evidence="5">The sequence shown here is derived from an EMBL/GenBank/DDBJ whole genome shotgun (WGS) entry which is preliminary data.</text>
</comment>
<dbReference type="PANTHER" id="PTHR30258:SF1">
    <property type="entry name" value="PROTEIN TRANSPORT PROTEIN HOFB HOMOLOG"/>
    <property type="match status" value="1"/>
</dbReference>